<evidence type="ECO:0000256" key="1">
    <source>
        <dbReference type="HAMAP-Rule" id="MF_00691"/>
    </source>
</evidence>
<dbReference type="CDD" id="cd10787">
    <property type="entry name" value="LamB_YcsF_like"/>
    <property type="match status" value="1"/>
</dbReference>
<dbReference type="Gene3D" id="3.20.20.370">
    <property type="entry name" value="Glycoside hydrolase/deacetylase"/>
    <property type="match status" value="1"/>
</dbReference>
<dbReference type="InterPro" id="IPR011330">
    <property type="entry name" value="Glyco_hydro/deAcase_b/a-brl"/>
</dbReference>
<comment type="similarity">
    <text evidence="1">Belongs to the LamB/PxpA family.</text>
</comment>
<keyword evidence="1" id="KW-0067">ATP-binding</keyword>
<dbReference type="GO" id="GO:0005975">
    <property type="term" value="P:carbohydrate metabolic process"/>
    <property type="evidence" value="ECO:0007669"/>
    <property type="project" value="InterPro"/>
</dbReference>
<dbReference type="GO" id="GO:0017168">
    <property type="term" value="F:5-oxoprolinase (ATP-hydrolyzing) activity"/>
    <property type="evidence" value="ECO:0007669"/>
    <property type="project" value="UniProtKB-UniRule"/>
</dbReference>
<proteinExistence type="inferred from homology"/>
<dbReference type="SUPFAM" id="SSF88713">
    <property type="entry name" value="Glycoside hydrolase/deacetylase"/>
    <property type="match status" value="1"/>
</dbReference>
<gene>
    <name evidence="1" type="primary">pxpA</name>
    <name evidence="2" type="ORF">FSCG_00006</name>
</gene>
<dbReference type="HAMAP" id="MF_00691">
    <property type="entry name" value="PxpA"/>
    <property type="match status" value="1"/>
</dbReference>
<reference evidence="2 3" key="1">
    <citation type="submission" date="2011-10" db="EMBL/GenBank/DDBJ databases">
        <title>The Genome Sequence of Fusobacterium sp. 4_1_13.</title>
        <authorList>
            <consortium name="The Broad Institute Genome Sequencing Platform"/>
            <person name="Earl A."/>
            <person name="Ward D."/>
            <person name="Feldgarden M."/>
            <person name="Gevers D."/>
            <person name="Strauss J."/>
            <person name="Ambrose C."/>
            <person name="Allen-Vercoe E."/>
            <person name="Young S.K."/>
            <person name="Zeng Q."/>
            <person name="Gargeya S."/>
            <person name="Fitzgerald M."/>
            <person name="Haas B."/>
            <person name="Abouelleil A."/>
            <person name="Alvarado L."/>
            <person name="Arachchi H.M."/>
            <person name="Berlin A."/>
            <person name="Brown A."/>
            <person name="Chapman S.B."/>
            <person name="Chen Z."/>
            <person name="Dunbar C."/>
            <person name="Freedman E."/>
            <person name="Gearin G."/>
            <person name="Goldberg J."/>
            <person name="Griggs A."/>
            <person name="Gujja S."/>
            <person name="Heiman D."/>
            <person name="Howarth C."/>
            <person name="Larson L."/>
            <person name="Lui A."/>
            <person name="MacDonald P.J."/>
            <person name="Montmayeur A."/>
            <person name="Murphy C."/>
            <person name="Neiman D."/>
            <person name="Pearson M."/>
            <person name="Priest M."/>
            <person name="Roberts A."/>
            <person name="Saif S."/>
            <person name="Shea T."/>
            <person name="Shenoy N."/>
            <person name="Sisk P."/>
            <person name="Stolte C."/>
            <person name="Sykes S."/>
            <person name="Wortman J."/>
            <person name="Nusbaum C."/>
            <person name="Birren B."/>
        </authorList>
    </citation>
    <scope>NUCLEOTIDE SEQUENCE [LARGE SCALE GENOMIC DNA]</scope>
    <source>
        <strain evidence="2 3">4_1_13</strain>
    </source>
</reference>
<accession>A0A0M1VRP4</accession>
<dbReference type="AlphaFoldDB" id="A0A0M1VRP4"/>
<sequence>MKFFVDLNSDIGEGYGAYKIGMDEEIMKCVTSVNCACGWHAGDPLIMDKTIKIAKENNVAVGAHPGYPDLLGFGRRKIVVTPAEARAYMLYQLGALNAFAKANGTKLQHMKLHGAFYNMAAVEKDLADAVLDGIEQFDKDIIVMTLSGSYMAKKGKRRGLKVAEEVFADRGYNPDGTLVNRSLPGAFVKDPDEAIARVIKMVKTKKVTAVNGEEIDIAADSICVHGDNPKAIEFVDKIRKSLIADGIEVKSLYEFIK</sequence>
<dbReference type="GO" id="GO:0005524">
    <property type="term" value="F:ATP binding"/>
    <property type="evidence" value="ECO:0007669"/>
    <property type="project" value="UniProtKB-UniRule"/>
</dbReference>
<keyword evidence="1" id="KW-0547">Nucleotide-binding</keyword>
<name>A0A0M1VRP4_FUSVC</name>
<dbReference type="InterPro" id="IPR005501">
    <property type="entry name" value="LamB/YcsF/PxpA-like"/>
</dbReference>
<dbReference type="eggNOG" id="COG1540">
    <property type="taxonomic scope" value="Bacteria"/>
</dbReference>
<protein>
    <recommendedName>
        <fullName evidence="1">5-oxoprolinase subunit A</fullName>
        <shortName evidence="1">5-OPase subunit A</shortName>
        <ecNumber evidence="1">3.5.2.9</ecNumber>
    </recommendedName>
    <alternativeName>
        <fullName evidence="1">5-oxoprolinase (ATP-hydrolyzing) subunit A</fullName>
    </alternativeName>
</protein>
<dbReference type="RefSeq" id="WP_008802425.1">
    <property type="nucleotide sequence ID" value="NZ_KQ235735.1"/>
</dbReference>
<dbReference type="NCBIfam" id="NF003816">
    <property type="entry name" value="PRK05406.1-5"/>
    <property type="match status" value="1"/>
</dbReference>
<dbReference type="HOGENOM" id="CLU_069535_0_0_0"/>
<dbReference type="Pfam" id="PF03746">
    <property type="entry name" value="LamB_YcsF"/>
    <property type="match status" value="1"/>
</dbReference>
<comment type="catalytic activity">
    <reaction evidence="1">
        <text>5-oxo-L-proline + ATP + 2 H2O = L-glutamate + ADP + phosphate + H(+)</text>
        <dbReference type="Rhea" id="RHEA:10348"/>
        <dbReference type="ChEBI" id="CHEBI:15377"/>
        <dbReference type="ChEBI" id="CHEBI:15378"/>
        <dbReference type="ChEBI" id="CHEBI:29985"/>
        <dbReference type="ChEBI" id="CHEBI:30616"/>
        <dbReference type="ChEBI" id="CHEBI:43474"/>
        <dbReference type="ChEBI" id="CHEBI:58402"/>
        <dbReference type="ChEBI" id="CHEBI:456216"/>
        <dbReference type="EC" id="3.5.2.9"/>
    </reaction>
</comment>
<comment type="subunit">
    <text evidence="1">Forms a complex composed of PxpA, PxpB and PxpC.</text>
</comment>
<dbReference type="PANTHER" id="PTHR30292">
    <property type="entry name" value="UNCHARACTERIZED PROTEIN YBGL-RELATED"/>
    <property type="match status" value="1"/>
</dbReference>
<comment type="function">
    <text evidence="1">Catalyzes the cleavage of 5-oxoproline to form L-glutamate coupled to the hydrolysis of ATP to ADP and inorganic phosphate.</text>
</comment>
<dbReference type="EC" id="3.5.2.9" evidence="1"/>
<organism evidence="2 3">
    <name type="scientific">Fusobacterium vincentii 4_1_13</name>
    <dbReference type="NCBI Taxonomy" id="469606"/>
    <lineage>
        <taxon>Bacteria</taxon>
        <taxon>Fusobacteriati</taxon>
        <taxon>Fusobacteriota</taxon>
        <taxon>Fusobacteriia</taxon>
        <taxon>Fusobacteriales</taxon>
        <taxon>Fusobacteriaceae</taxon>
        <taxon>Fusobacterium</taxon>
    </lineage>
</organism>
<dbReference type="NCBIfam" id="NF003814">
    <property type="entry name" value="PRK05406.1-3"/>
    <property type="match status" value="1"/>
</dbReference>
<comment type="caution">
    <text evidence="2">The sequence shown here is derived from an EMBL/GenBank/DDBJ whole genome shotgun (WGS) entry which is preliminary data.</text>
</comment>
<evidence type="ECO:0000313" key="3">
    <source>
        <dbReference type="Proteomes" id="UP000004925"/>
    </source>
</evidence>
<dbReference type="PANTHER" id="PTHR30292:SF0">
    <property type="entry name" value="5-OXOPROLINASE SUBUNIT A"/>
    <property type="match status" value="1"/>
</dbReference>
<evidence type="ECO:0000313" key="2">
    <source>
        <dbReference type="EMBL" id="EEO39293.1"/>
    </source>
</evidence>
<dbReference type="EMBL" id="ACDE02000013">
    <property type="protein sequence ID" value="EEO39293.1"/>
    <property type="molecule type" value="Genomic_DNA"/>
</dbReference>
<dbReference type="Proteomes" id="UP000004925">
    <property type="component" value="Unassembled WGS sequence"/>
</dbReference>
<keyword evidence="1" id="KW-0378">Hydrolase</keyword>